<evidence type="ECO:0000256" key="1">
    <source>
        <dbReference type="SAM" id="Phobius"/>
    </source>
</evidence>
<organism evidence="2 3">
    <name type="scientific">Drosophila pseudoobscura pseudoobscura</name>
    <name type="common">Fruit fly</name>
    <dbReference type="NCBI Taxonomy" id="46245"/>
    <lineage>
        <taxon>Eukaryota</taxon>
        <taxon>Metazoa</taxon>
        <taxon>Ecdysozoa</taxon>
        <taxon>Arthropoda</taxon>
        <taxon>Hexapoda</taxon>
        <taxon>Insecta</taxon>
        <taxon>Pterygota</taxon>
        <taxon>Neoptera</taxon>
        <taxon>Endopterygota</taxon>
        <taxon>Diptera</taxon>
        <taxon>Brachycera</taxon>
        <taxon>Muscomorpha</taxon>
        <taxon>Ephydroidea</taxon>
        <taxon>Drosophilidae</taxon>
        <taxon>Drosophila</taxon>
        <taxon>Sophophora</taxon>
    </lineage>
</organism>
<gene>
    <name evidence="3" type="primary">LOC6897098</name>
</gene>
<keyword evidence="1" id="KW-0812">Transmembrane</keyword>
<name>A0A6I8V2L1_DROPS</name>
<keyword evidence="2" id="KW-1185">Reference proteome</keyword>
<keyword evidence="1" id="KW-1133">Transmembrane helix</keyword>
<reference evidence="2" key="1">
    <citation type="submission" date="2024-06" db="UniProtKB">
        <authorList>
            <consortium name="RefSeq"/>
        </authorList>
    </citation>
    <scope>NUCLEOTIDE SEQUENCE [LARGE SCALE GENOMIC DNA]</scope>
    <source>
        <strain evidence="2">MV2-25</strain>
    </source>
</reference>
<dbReference type="Pfam" id="PF09531">
    <property type="entry name" value="Ndc1_Nup"/>
    <property type="match status" value="1"/>
</dbReference>
<proteinExistence type="predicted"/>
<dbReference type="AlphaFoldDB" id="A0A6I8V2L1"/>
<reference evidence="3" key="2">
    <citation type="submission" date="2025-08" db="UniProtKB">
        <authorList>
            <consortium name="RefSeq"/>
        </authorList>
    </citation>
    <scope>IDENTIFICATION</scope>
    <source>
        <strain evidence="3">MV-25-SWS-2005</strain>
        <tissue evidence="3">Whole body</tissue>
    </source>
</reference>
<feature type="transmembrane region" description="Helical" evidence="1">
    <location>
        <begin position="109"/>
        <end position="130"/>
    </location>
</feature>
<dbReference type="KEGG" id="dpo:6897098"/>
<feature type="transmembrane region" description="Helical" evidence="1">
    <location>
        <begin position="142"/>
        <end position="159"/>
    </location>
</feature>
<accession>A0A6I8V2L1</accession>
<feature type="transmembrane region" description="Helical" evidence="1">
    <location>
        <begin position="193"/>
        <end position="210"/>
    </location>
</feature>
<dbReference type="RefSeq" id="XP_002137282.3">
    <property type="nucleotide sequence ID" value="XM_002137246.3"/>
</dbReference>
<keyword evidence="1" id="KW-0472">Membrane</keyword>
<dbReference type="InterPro" id="IPR019049">
    <property type="entry name" value="Nucleoporin_prot_Ndc1/Nup"/>
</dbReference>
<feature type="transmembrane region" description="Helical" evidence="1">
    <location>
        <begin position="216"/>
        <end position="232"/>
    </location>
</feature>
<evidence type="ECO:0000313" key="3">
    <source>
        <dbReference type="RefSeq" id="XP_002137282.3"/>
    </source>
</evidence>
<sequence>MNKNMKEIELHCRPQWMHQYEAIPKEIWNLLLFRFYVATLLCIYLDLFFLLYSFCQSYLLGVLEDTFVSTVLLVIAQPGVVAYGLLLCHNHNKPPIYYQRRIQRLLMEIPLKLLLLGIVLYVSIFTNWMYARFITDIFDDRLDFLLIHGCCCGIAYFLAERGRCLRRFPLPGKDGGLDIWQSIIQNTCNSRKVGLVVGTALASGLITSSWSAGKMFWALVLTILVLTKLHMIKNIYEMIMQKELPLALIPRVHLGDNERLWDPVVLWIWRQNLWPMPEEMIELQLSFHMALDTKCLYGLHLLAAHEFHVAAASKCDFLCPTLFSLAKINPISWQELREVIMGMVDEFVANMKSAIEDTMSPDQLFQRNAKDKPRKEGMRKLSATLPVKTTPKCLPSHDHLIQRKQTPQVRRTGASLCQPIKGCSKCGRPSVPIDGFHLQKNEMCRCCNVPQKVRIWFRCIWECQSQRMSTWSRLIWECLLPAWIHYLFDTDPIAKINHALRCAEHLDDVLRGLVRICIRSLREDKYGLIQSDLMGFLSALVLVEKQLNAAQNMKIVRNGRLCGTHHKLLVGIKHCMFCMLDHFSPYLDDIVQGDEQMLKILKCWMEKLGIPHTHLP</sequence>
<feature type="transmembrane region" description="Helical" evidence="1">
    <location>
        <begin position="66"/>
        <end position="88"/>
    </location>
</feature>
<dbReference type="Proteomes" id="UP000001819">
    <property type="component" value="Chromosome 2"/>
</dbReference>
<feature type="transmembrane region" description="Helical" evidence="1">
    <location>
        <begin position="35"/>
        <end position="54"/>
    </location>
</feature>
<evidence type="ECO:0000313" key="2">
    <source>
        <dbReference type="Proteomes" id="UP000001819"/>
    </source>
</evidence>
<dbReference type="InParanoid" id="A0A6I8V2L1"/>
<protein>
    <submittedName>
        <fullName evidence="3">Nucleoporin Ndc1</fullName>
    </submittedName>
</protein>